<evidence type="ECO:0000256" key="5">
    <source>
        <dbReference type="ARBA" id="ARBA00023002"/>
    </source>
</evidence>
<evidence type="ECO:0000256" key="7">
    <source>
        <dbReference type="ARBA" id="ARBA00023033"/>
    </source>
</evidence>
<evidence type="ECO:0000313" key="12">
    <source>
        <dbReference type="RefSeq" id="XP_022957287.1"/>
    </source>
</evidence>
<dbReference type="InterPro" id="IPR002401">
    <property type="entry name" value="Cyt_P450_E_grp-I"/>
</dbReference>
<gene>
    <name evidence="12" type="primary">LOC111458729</name>
</gene>
<dbReference type="InterPro" id="IPR017972">
    <property type="entry name" value="Cyt_P450_CS"/>
</dbReference>
<evidence type="ECO:0000256" key="6">
    <source>
        <dbReference type="ARBA" id="ARBA00023004"/>
    </source>
</evidence>
<feature type="chain" id="PRO_5026939262" evidence="10">
    <location>
        <begin position="31"/>
        <end position="508"/>
    </location>
</feature>
<keyword evidence="4 8" id="KW-0479">Metal-binding</keyword>
<evidence type="ECO:0000256" key="8">
    <source>
        <dbReference type="PIRSR" id="PIRSR602401-1"/>
    </source>
</evidence>
<dbReference type="KEGG" id="cmos:111458729"/>
<dbReference type="AlphaFoldDB" id="A0A6J1GYQ4"/>
<dbReference type="PROSITE" id="PS00086">
    <property type="entry name" value="CYTOCHROME_P450"/>
    <property type="match status" value="1"/>
</dbReference>
<dbReference type="GeneID" id="111458729"/>
<keyword evidence="10" id="KW-0732">Signal</keyword>
<evidence type="ECO:0000256" key="3">
    <source>
        <dbReference type="ARBA" id="ARBA00022617"/>
    </source>
</evidence>
<dbReference type="GO" id="GO:0005506">
    <property type="term" value="F:iron ion binding"/>
    <property type="evidence" value="ECO:0007669"/>
    <property type="project" value="InterPro"/>
</dbReference>
<keyword evidence="11" id="KW-1185">Reference proteome</keyword>
<keyword evidence="6 8" id="KW-0408">Iron</keyword>
<dbReference type="GO" id="GO:0016705">
    <property type="term" value="F:oxidoreductase activity, acting on paired donors, with incorporation or reduction of molecular oxygen"/>
    <property type="evidence" value="ECO:0007669"/>
    <property type="project" value="InterPro"/>
</dbReference>
<feature type="binding site" description="axial binding residue" evidence="8">
    <location>
        <position position="447"/>
    </location>
    <ligand>
        <name>heme</name>
        <dbReference type="ChEBI" id="CHEBI:30413"/>
    </ligand>
    <ligandPart>
        <name>Fe</name>
        <dbReference type="ChEBI" id="CHEBI:18248"/>
    </ligandPart>
</feature>
<dbReference type="InterPro" id="IPR001128">
    <property type="entry name" value="Cyt_P450"/>
</dbReference>
<evidence type="ECO:0000256" key="4">
    <source>
        <dbReference type="ARBA" id="ARBA00022723"/>
    </source>
</evidence>
<protein>
    <submittedName>
        <fullName evidence="12">Cytochrome P450 71B34-like</fullName>
    </submittedName>
</protein>
<proteinExistence type="inferred from homology"/>
<dbReference type="SUPFAM" id="SSF48264">
    <property type="entry name" value="Cytochrome P450"/>
    <property type="match status" value="1"/>
</dbReference>
<comment type="cofactor">
    <cofactor evidence="1 8">
        <name>heme</name>
        <dbReference type="ChEBI" id="CHEBI:30413"/>
    </cofactor>
</comment>
<comment type="similarity">
    <text evidence="2 9">Belongs to the cytochrome P450 family.</text>
</comment>
<dbReference type="GO" id="GO:0004497">
    <property type="term" value="F:monooxygenase activity"/>
    <property type="evidence" value="ECO:0007669"/>
    <property type="project" value="UniProtKB-KW"/>
</dbReference>
<keyword evidence="3 8" id="KW-0349">Heme</keyword>
<evidence type="ECO:0000313" key="11">
    <source>
        <dbReference type="Proteomes" id="UP000504609"/>
    </source>
</evidence>
<dbReference type="GO" id="GO:0020037">
    <property type="term" value="F:heme binding"/>
    <property type="evidence" value="ECO:0007669"/>
    <property type="project" value="InterPro"/>
</dbReference>
<dbReference type="Pfam" id="PF00067">
    <property type="entry name" value="p450"/>
    <property type="match status" value="1"/>
</dbReference>
<dbReference type="FunFam" id="1.10.630.10:FF:000011">
    <property type="entry name" value="Cytochrome P450 83B1"/>
    <property type="match status" value="1"/>
</dbReference>
<keyword evidence="7 9" id="KW-0503">Monooxygenase</keyword>
<dbReference type="InterPro" id="IPR036396">
    <property type="entry name" value="Cyt_P450_sf"/>
</dbReference>
<reference evidence="12" key="1">
    <citation type="submission" date="2025-08" db="UniProtKB">
        <authorList>
            <consortium name="RefSeq"/>
        </authorList>
    </citation>
    <scope>IDENTIFICATION</scope>
    <source>
        <tissue evidence="12">Young leaves</tissue>
    </source>
</reference>
<dbReference type="Proteomes" id="UP000504609">
    <property type="component" value="Unplaced"/>
</dbReference>
<dbReference type="RefSeq" id="XP_022957287.1">
    <property type="nucleotide sequence ID" value="XM_023101519.1"/>
</dbReference>
<dbReference type="PANTHER" id="PTHR47955">
    <property type="entry name" value="CYTOCHROME P450 FAMILY 71 PROTEIN"/>
    <property type="match status" value="1"/>
</dbReference>
<evidence type="ECO:0000256" key="9">
    <source>
        <dbReference type="RuleBase" id="RU000461"/>
    </source>
</evidence>
<organism evidence="11 12">
    <name type="scientific">Cucurbita moschata</name>
    <name type="common">Winter crookneck squash</name>
    <name type="synonym">Cucurbita pepo var. moschata</name>
    <dbReference type="NCBI Taxonomy" id="3662"/>
    <lineage>
        <taxon>Eukaryota</taxon>
        <taxon>Viridiplantae</taxon>
        <taxon>Streptophyta</taxon>
        <taxon>Embryophyta</taxon>
        <taxon>Tracheophyta</taxon>
        <taxon>Spermatophyta</taxon>
        <taxon>Magnoliopsida</taxon>
        <taxon>eudicotyledons</taxon>
        <taxon>Gunneridae</taxon>
        <taxon>Pentapetalae</taxon>
        <taxon>rosids</taxon>
        <taxon>fabids</taxon>
        <taxon>Cucurbitales</taxon>
        <taxon>Cucurbitaceae</taxon>
        <taxon>Cucurbiteae</taxon>
        <taxon>Cucurbita</taxon>
    </lineage>
</organism>
<feature type="signal peptide" evidence="10">
    <location>
        <begin position="1"/>
        <end position="30"/>
    </location>
</feature>
<dbReference type="PRINTS" id="PR00385">
    <property type="entry name" value="P450"/>
</dbReference>
<name>A0A6J1GYQ4_CUCMO</name>
<dbReference type="PANTHER" id="PTHR47955:SF19">
    <property type="entry name" value="CYTOCHROME P450 71A9-LIKE ISOFORM X1"/>
    <property type="match status" value="1"/>
</dbReference>
<dbReference type="CDD" id="cd11072">
    <property type="entry name" value="CYP71-like"/>
    <property type="match status" value="1"/>
</dbReference>
<sequence length="508" mass="57530">MMPTNDFFFWVPLFFLCSSLLLLKTIRTQAKPNNKLLPPGPPKLPLLGHLHLLGSLPHRSLSQLSKKYGPVMLLQLGSVPTIVISSAAAARELFKFHDLASCSRPRLAGSGRLSYNYLDISFSPYGDHWRNVRKICMLELFTSRRVESFREIREEEVGRLLNSISQSSSSSAPIDLSEKSYSLTANIITRVAFGSIFSGGKLDDEHFQHVMHSALAAIGSFSMTDFIPTFGWIIDRLNGVHGRLEKSFAEMDAFFQHVVEDRINFKKSSKKEENIVDVLLRMERESSESDALKVTKDCVKALIMDIFLAGVETGAGTIVWAMTELVRNPRVMKKLQHEIRSCIKEGSVKEINLEKLEYLKMVVKEVLRLHPPVPLLLPRETICPFKLNGYDIDPKSHLHINVWAIGRDPQSWTDPEEFFPERFIESNVDYKGQNFELIPFGGGRRICPGINMGTLTVELALANLFLCFDWKLPNGMKEEDIDMEEEVGLTITKKSPLKLIPSFQLIFS</sequence>
<evidence type="ECO:0000256" key="1">
    <source>
        <dbReference type="ARBA" id="ARBA00001971"/>
    </source>
</evidence>
<evidence type="ECO:0000256" key="10">
    <source>
        <dbReference type="SAM" id="SignalP"/>
    </source>
</evidence>
<keyword evidence="5 9" id="KW-0560">Oxidoreductase</keyword>
<accession>A0A6J1GYQ4</accession>
<dbReference type="PRINTS" id="PR00463">
    <property type="entry name" value="EP450I"/>
</dbReference>
<dbReference type="Gene3D" id="1.10.630.10">
    <property type="entry name" value="Cytochrome P450"/>
    <property type="match status" value="1"/>
</dbReference>
<evidence type="ECO:0000256" key="2">
    <source>
        <dbReference type="ARBA" id="ARBA00010617"/>
    </source>
</evidence>